<dbReference type="Pfam" id="PF19263">
    <property type="entry name" value="DUF5906"/>
    <property type="match status" value="1"/>
</dbReference>
<gene>
    <name evidence="2" type="ORF">OSTLU_18136</name>
</gene>
<dbReference type="SUPFAM" id="SSF56747">
    <property type="entry name" value="Prim-pol domain"/>
    <property type="match status" value="1"/>
</dbReference>
<dbReference type="GeneID" id="5005267"/>
<dbReference type="RefSeq" id="XP_001421475.1">
    <property type="nucleotide sequence ID" value="XM_001421438.1"/>
</dbReference>
<dbReference type="AlphaFoldDB" id="A4S7L7"/>
<dbReference type="eggNOG" id="ENOG502S6HH">
    <property type="taxonomic scope" value="Eukaryota"/>
</dbReference>
<dbReference type="Proteomes" id="UP000001568">
    <property type="component" value="Chromosome 14"/>
</dbReference>
<protein>
    <recommendedName>
        <fullName evidence="1">NrS-1 polymerase-like helicase domain-containing protein</fullName>
    </recommendedName>
</protein>
<keyword evidence="3" id="KW-1185">Reference proteome</keyword>
<dbReference type="Gene3D" id="3.40.50.300">
    <property type="entry name" value="P-loop containing nucleotide triphosphate hydrolases"/>
    <property type="match status" value="1"/>
</dbReference>
<dbReference type="EMBL" id="CP000594">
    <property type="protein sequence ID" value="ABO99768.1"/>
    <property type="molecule type" value="Genomic_DNA"/>
</dbReference>
<evidence type="ECO:0000313" key="3">
    <source>
        <dbReference type="Proteomes" id="UP000001568"/>
    </source>
</evidence>
<dbReference type="HOGENOM" id="CLU_399785_0_0_1"/>
<accession>A4S7L7</accession>
<sequence length="724" mass="82543">MHLIPLDQNKEPTCGRGFLDEANYEQNTQKVIPGEMYGVLTGRPNRVLVIDWDCYGGKCEFELTEEMLTRKVGGEGAYIVKTRSGGYHTYFAWDEERFGDWKGTVGIEGFVDIRTTGNYVVGADAPGYELLRGDINNLPPMPNDLYSFLDGKVGHKVERADTECSFTQASVTPLLEEMGFTGIHWLSGATSYDFECDQCRPQRGTTVGQCPCCGGFHEGNGRGGGNHFYVAEVGLGVLTVKNHGNCKPRQFRFEVGCLVTGITEKEQNEIKEGTSAGYIEVRREFEKHVAKILTKDLFCDDSCYGTTGDITKFSEAALVRRYRELSFVDENGVLRKGKKNGFIEKWLDDDNKRVYDTLDVVPKNCSNKTYNLWRGYPVEGIPSELGKEGDVKPFLELLLVLCGGSENALEYALNWFACLFQRPEEKPITSLVFRGVQGTGKGTFLHLLHALMGKTFHETADPKKDIFGTHANMIEGKKCLALNEADECIMKMYRKLLKSMLTDTSFTINPKHVQLYVIMNLVGFLFFSNDDYPVFLEMSDRRFVVMEPLLTHLNDQTGFLKEFRDVYIKDLRNLRAIYDHLMGLDLSTFDYVKDRPTTDAYSEMKRGCMPKFTRWFEHCVTVEFPEKWVGNKIRNSDIFIEYQTWLPAATRGQDSATRVGNKLKDFFKKEKGHRIPMREDHLRQGRDENGVYWEIDRDGCFEWLKNNGYTGETELAPAVVWCSY</sequence>
<dbReference type="SUPFAM" id="SSF52540">
    <property type="entry name" value="P-loop containing nucleoside triphosphate hydrolases"/>
    <property type="match status" value="1"/>
</dbReference>
<name>A4S7L7_OSTLU</name>
<proteinExistence type="predicted"/>
<dbReference type="Gramene" id="ABO99768">
    <property type="protein sequence ID" value="ABO99768"/>
    <property type="gene ID" value="OSTLU_18136"/>
</dbReference>
<organism evidence="2 3">
    <name type="scientific">Ostreococcus lucimarinus (strain CCE9901)</name>
    <dbReference type="NCBI Taxonomy" id="436017"/>
    <lineage>
        <taxon>Eukaryota</taxon>
        <taxon>Viridiplantae</taxon>
        <taxon>Chlorophyta</taxon>
        <taxon>Mamiellophyceae</taxon>
        <taxon>Mamiellales</taxon>
        <taxon>Bathycoccaceae</taxon>
        <taxon>Ostreococcus</taxon>
    </lineage>
</organism>
<dbReference type="KEGG" id="olu:OSTLU_18136"/>
<evidence type="ECO:0000259" key="1">
    <source>
        <dbReference type="Pfam" id="PF19263"/>
    </source>
</evidence>
<dbReference type="OrthoDB" id="120181at2759"/>
<reference evidence="2 3" key="1">
    <citation type="journal article" date="2007" name="Proc. Natl. Acad. Sci. U.S.A.">
        <title>The tiny eukaryote Ostreococcus provides genomic insights into the paradox of plankton speciation.</title>
        <authorList>
            <person name="Palenik B."/>
            <person name="Grimwood J."/>
            <person name="Aerts A."/>
            <person name="Rouze P."/>
            <person name="Salamov A."/>
            <person name="Putnam N."/>
            <person name="Dupont C."/>
            <person name="Jorgensen R."/>
            <person name="Derelle E."/>
            <person name="Rombauts S."/>
            <person name="Zhou K."/>
            <person name="Otillar R."/>
            <person name="Merchant S.S."/>
            <person name="Podell S."/>
            <person name="Gaasterland T."/>
            <person name="Napoli C."/>
            <person name="Gendler K."/>
            <person name="Manuell A."/>
            <person name="Tai V."/>
            <person name="Vallon O."/>
            <person name="Piganeau G."/>
            <person name="Jancek S."/>
            <person name="Heijde M."/>
            <person name="Jabbari K."/>
            <person name="Bowler C."/>
            <person name="Lohr M."/>
            <person name="Robbens S."/>
            <person name="Werner G."/>
            <person name="Dubchak I."/>
            <person name="Pazour G.J."/>
            <person name="Ren Q."/>
            <person name="Paulsen I."/>
            <person name="Delwiche C."/>
            <person name="Schmutz J."/>
            <person name="Rokhsar D."/>
            <person name="Van de Peer Y."/>
            <person name="Moreau H."/>
            <person name="Grigoriev I.V."/>
        </authorList>
    </citation>
    <scope>NUCLEOTIDE SEQUENCE [LARGE SCALE GENOMIC DNA]</scope>
    <source>
        <strain evidence="2 3">CCE9901</strain>
    </source>
</reference>
<feature type="domain" description="NrS-1 polymerase-like helicase" evidence="1">
    <location>
        <begin position="433"/>
        <end position="542"/>
    </location>
</feature>
<dbReference type="InterPro" id="IPR045455">
    <property type="entry name" value="NrS-1_pol-like_helicase"/>
</dbReference>
<evidence type="ECO:0000313" key="2">
    <source>
        <dbReference type="EMBL" id="ABO99768.1"/>
    </source>
</evidence>
<dbReference type="InterPro" id="IPR027417">
    <property type="entry name" value="P-loop_NTPase"/>
</dbReference>